<feature type="domain" description="HTH merR-type" evidence="2">
    <location>
        <begin position="37"/>
        <end position="104"/>
    </location>
</feature>
<evidence type="ECO:0000313" key="3">
    <source>
        <dbReference type="EMBL" id="GGD94673.1"/>
    </source>
</evidence>
<reference evidence="3" key="1">
    <citation type="journal article" date="2014" name="Int. J. Syst. Evol. Microbiol.">
        <title>Complete genome sequence of Corynebacterium casei LMG S-19264T (=DSM 44701T), isolated from a smear-ripened cheese.</title>
        <authorList>
            <consortium name="US DOE Joint Genome Institute (JGI-PGF)"/>
            <person name="Walter F."/>
            <person name="Albersmeier A."/>
            <person name="Kalinowski J."/>
            <person name="Ruckert C."/>
        </authorList>
    </citation>
    <scope>NUCLEOTIDE SEQUENCE</scope>
    <source>
        <strain evidence="3">CGMCC 1.15367</strain>
    </source>
</reference>
<dbReference type="PROSITE" id="PS50937">
    <property type="entry name" value="HTH_MERR_2"/>
    <property type="match status" value="1"/>
</dbReference>
<dbReference type="Gene3D" id="1.10.1660.10">
    <property type="match status" value="1"/>
</dbReference>
<evidence type="ECO:0000256" key="1">
    <source>
        <dbReference type="ARBA" id="ARBA00023125"/>
    </source>
</evidence>
<name>A0A916ZFT0_9HYPH</name>
<sequence length="157" mass="18171">MEKAAHLENEGESEGQLNVRLLLGIERSDNDDDGRQVFKIGDLAREFGVTLRTLRFYEDRGLLSPERRGTTRLYSRKDRKRLRLVLLGKALGFSLTEARQMIDVYHQPNGRRRQLEVAIERFAEQRDVLLAQRREIEASIEAMDLSMDVVSHCLKDS</sequence>
<dbReference type="InterPro" id="IPR009061">
    <property type="entry name" value="DNA-bd_dom_put_sf"/>
</dbReference>
<evidence type="ECO:0000313" key="4">
    <source>
        <dbReference type="Proteomes" id="UP000644699"/>
    </source>
</evidence>
<dbReference type="Proteomes" id="UP000644699">
    <property type="component" value="Unassembled WGS sequence"/>
</dbReference>
<accession>A0A916ZFT0</accession>
<dbReference type="GO" id="GO:0003677">
    <property type="term" value="F:DNA binding"/>
    <property type="evidence" value="ECO:0007669"/>
    <property type="project" value="UniProtKB-KW"/>
</dbReference>
<dbReference type="InterPro" id="IPR000551">
    <property type="entry name" value="MerR-type_HTH_dom"/>
</dbReference>
<dbReference type="GO" id="GO:0003700">
    <property type="term" value="F:DNA-binding transcription factor activity"/>
    <property type="evidence" value="ECO:0007669"/>
    <property type="project" value="InterPro"/>
</dbReference>
<keyword evidence="4" id="KW-1185">Reference proteome</keyword>
<dbReference type="SMART" id="SM00422">
    <property type="entry name" value="HTH_MERR"/>
    <property type="match status" value="1"/>
</dbReference>
<protein>
    <submittedName>
        <fullName evidence="3">Transcriptional regulator</fullName>
    </submittedName>
</protein>
<dbReference type="CDD" id="cd04776">
    <property type="entry name" value="HTH_GnyR"/>
    <property type="match status" value="1"/>
</dbReference>
<proteinExistence type="predicted"/>
<dbReference type="InterPro" id="IPR047057">
    <property type="entry name" value="MerR_fam"/>
</dbReference>
<gene>
    <name evidence="3" type="ORF">GCM10011390_11810</name>
</gene>
<dbReference type="SUPFAM" id="SSF46955">
    <property type="entry name" value="Putative DNA-binding domain"/>
    <property type="match status" value="1"/>
</dbReference>
<comment type="caution">
    <text evidence="3">The sequence shown here is derived from an EMBL/GenBank/DDBJ whole genome shotgun (WGS) entry which is preliminary data.</text>
</comment>
<dbReference type="EMBL" id="BMIQ01000001">
    <property type="protein sequence ID" value="GGD94673.1"/>
    <property type="molecule type" value="Genomic_DNA"/>
</dbReference>
<dbReference type="PANTHER" id="PTHR30204:SF58">
    <property type="entry name" value="HTH-TYPE TRANSCRIPTIONAL REGULATOR YFMP"/>
    <property type="match status" value="1"/>
</dbReference>
<dbReference type="AlphaFoldDB" id="A0A916ZFT0"/>
<evidence type="ECO:0000259" key="2">
    <source>
        <dbReference type="PROSITE" id="PS50937"/>
    </source>
</evidence>
<organism evidence="3 4">
    <name type="scientific">Aureimonas endophytica</name>
    <dbReference type="NCBI Taxonomy" id="2027858"/>
    <lineage>
        <taxon>Bacteria</taxon>
        <taxon>Pseudomonadati</taxon>
        <taxon>Pseudomonadota</taxon>
        <taxon>Alphaproteobacteria</taxon>
        <taxon>Hyphomicrobiales</taxon>
        <taxon>Aurantimonadaceae</taxon>
        <taxon>Aureimonas</taxon>
    </lineage>
</organism>
<dbReference type="PANTHER" id="PTHR30204">
    <property type="entry name" value="REDOX-CYCLING DRUG-SENSING TRANSCRIPTIONAL ACTIVATOR SOXR"/>
    <property type="match status" value="1"/>
</dbReference>
<dbReference type="Pfam" id="PF13411">
    <property type="entry name" value="MerR_1"/>
    <property type="match status" value="1"/>
</dbReference>
<reference evidence="3" key="2">
    <citation type="submission" date="2020-09" db="EMBL/GenBank/DDBJ databases">
        <authorList>
            <person name="Sun Q."/>
            <person name="Zhou Y."/>
        </authorList>
    </citation>
    <scope>NUCLEOTIDE SEQUENCE</scope>
    <source>
        <strain evidence="3">CGMCC 1.15367</strain>
    </source>
</reference>
<keyword evidence="1" id="KW-0238">DNA-binding</keyword>